<dbReference type="Proteomes" id="UP000325333">
    <property type="component" value="Unassembled WGS sequence"/>
</dbReference>
<organism evidence="1 2">
    <name type="scientific">Azospirillum argentinense</name>
    <dbReference type="NCBI Taxonomy" id="2970906"/>
    <lineage>
        <taxon>Bacteria</taxon>
        <taxon>Pseudomonadati</taxon>
        <taxon>Pseudomonadota</taxon>
        <taxon>Alphaproteobacteria</taxon>
        <taxon>Rhodospirillales</taxon>
        <taxon>Azospirillaceae</taxon>
        <taxon>Azospirillum</taxon>
    </lineage>
</organism>
<evidence type="ECO:0000313" key="1">
    <source>
        <dbReference type="EMBL" id="KAA1052534.1"/>
    </source>
</evidence>
<name>A0A5B0KNV5_9PROT</name>
<sequence length="32" mass="3395">MTDLHAAATAALTLLRAEFQDHGPNEPETGSE</sequence>
<reference evidence="1 2" key="1">
    <citation type="submission" date="2019-07" db="EMBL/GenBank/DDBJ databases">
        <title>Genome sequencing of the stress-tolerant strain Azospirillum brasilense Az19.</title>
        <authorList>
            <person name="Maroniche G.A."/>
            <person name="Garcia J.E."/>
            <person name="Pagnussat L."/>
            <person name="Amenta M."/>
            <person name="Creus C.M."/>
        </authorList>
    </citation>
    <scope>NUCLEOTIDE SEQUENCE [LARGE SCALE GENOMIC DNA]</scope>
    <source>
        <strain evidence="1 2">Az19</strain>
    </source>
</reference>
<protein>
    <submittedName>
        <fullName evidence="1">Uncharacterized protein</fullName>
    </submittedName>
</protein>
<comment type="caution">
    <text evidence="1">The sequence shown here is derived from an EMBL/GenBank/DDBJ whole genome shotgun (WGS) entry which is preliminary data.</text>
</comment>
<dbReference type="AlphaFoldDB" id="A0A5B0KNV5"/>
<proteinExistence type="predicted"/>
<accession>A0A5B0KNV5</accession>
<dbReference type="EMBL" id="VEWN01000025">
    <property type="protein sequence ID" value="KAA1052534.1"/>
    <property type="molecule type" value="Genomic_DNA"/>
</dbReference>
<gene>
    <name evidence="1" type="ORF">FH063_004211</name>
</gene>
<evidence type="ECO:0000313" key="2">
    <source>
        <dbReference type="Proteomes" id="UP000325333"/>
    </source>
</evidence>